<sequence>FISSRGRLPCAARHGLTLSASGRQVAVPVDALRRRAAVNAELQVLRLVVGHGQLLGDAHGQRQVASQLAHDDGDADVAGVDLDVPPRRLLGHPQASRLAVAAAHRAVHESGGQVVGDRLVHLLLRAVLVRFEDYRDLGRKRNRSSCCKQQGV</sequence>
<evidence type="ECO:0000313" key="2">
    <source>
        <dbReference type="Proteomes" id="UP000694397"/>
    </source>
</evidence>
<proteinExistence type="predicted"/>
<reference evidence="1" key="3">
    <citation type="submission" date="2025-09" db="UniProtKB">
        <authorList>
            <consortium name="Ensembl"/>
        </authorList>
    </citation>
    <scope>IDENTIFICATION</scope>
</reference>
<name>A0A8C9TAI6_SCLFO</name>
<dbReference type="AlphaFoldDB" id="A0A8C9TAI6"/>
<reference evidence="1 2" key="1">
    <citation type="submission" date="2019-04" db="EMBL/GenBank/DDBJ databases">
        <authorList>
            <consortium name="Wellcome Sanger Institute Data Sharing"/>
        </authorList>
    </citation>
    <scope>NUCLEOTIDE SEQUENCE [LARGE SCALE GENOMIC DNA]</scope>
</reference>
<evidence type="ECO:0000313" key="1">
    <source>
        <dbReference type="Ensembl" id="ENSSFOP00015049076.1"/>
    </source>
</evidence>
<keyword evidence="2" id="KW-1185">Reference proteome</keyword>
<organism evidence="1 2">
    <name type="scientific">Scleropages formosus</name>
    <name type="common">Asian bonytongue</name>
    <name type="synonym">Osteoglossum formosum</name>
    <dbReference type="NCBI Taxonomy" id="113540"/>
    <lineage>
        <taxon>Eukaryota</taxon>
        <taxon>Metazoa</taxon>
        <taxon>Chordata</taxon>
        <taxon>Craniata</taxon>
        <taxon>Vertebrata</taxon>
        <taxon>Euteleostomi</taxon>
        <taxon>Actinopterygii</taxon>
        <taxon>Neopterygii</taxon>
        <taxon>Teleostei</taxon>
        <taxon>Osteoglossocephala</taxon>
        <taxon>Osteoglossomorpha</taxon>
        <taxon>Osteoglossiformes</taxon>
        <taxon>Osteoglossidae</taxon>
        <taxon>Scleropages</taxon>
    </lineage>
</organism>
<accession>A0A8C9TAI6</accession>
<dbReference type="OrthoDB" id="9532951at2759"/>
<dbReference type="GeneTree" id="ENSGT00410000028909"/>
<dbReference type="Ensembl" id="ENSSFOT00015075696.1">
    <property type="protein sequence ID" value="ENSSFOP00015049076.1"/>
    <property type="gene ID" value="ENSSFOG00015027745.1"/>
</dbReference>
<reference evidence="1" key="2">
    <citation type="submission" date="2025-08" db="UniProtKB">
        <authorList>
            <consortium name="Ensembl"/>
        </authorList>
    </citation>
    <scope>IDENTIFICATION</scope>
</reference>
<dbReference type="Proteomes" id="UP000694397">
    <property type="component" value="Chromosome 17"/>
</dbReference>
<protein>
    <submittedName>
        <fullName evidence="1">Uncharacterized protein</fullName>
    </submittedName>
</protein>